<sequence length="256" mass="27940">MLSFFKYQGTGNDFVMIDAREVEINLSQEEIAAICSRRFGVGADGLILLKNADGYDFRMVYYNADGREGSMCGNGGRCTVKFAADLGIFEKETSFIAVDGPHEALLIDDKVRLKMTDTAAVAEVDGNSFYNTGSPHVVIYSDNLGALDVNKEGAAIRYNEYWQAAGGSNINFVELKGSQSIAVRTYERGVEAETYSCGTGVTACALDAWQKHQMKSPVAINTLGGQLEVSFEQKTDGSFSNIWLEGPALRVFKGIW</sequence>
<comment type="subcellular location">
    <subcellularLocation>
        <location evidence="3">Cytoplasm</location>
    </subcellularLocation>
</comment>
<comment type="pathway">
    <text evidence="3">Amino-acid biosynthesis; L-lysine biosynthesis via DAP pathway; DL-2,6-diaminopimelate from LL-2,6-diaminopimelate: step 1/1.</text>
</comment>
<organism evidence="5 6">
    <name type="scientific">Jiulongibacter sediminis</name>
    <dbReference type="NCBI Taxonomy" id="1605367"/>
    <lineage>
        <taxon>Bacteria</taxon>
        <taxon>Pseudomonadati</taxon>
        <taxon>Bacteroidota</taxon>
        <taxon>Cytophagia</taxon>
        <taxon>Cytophagales</taxon>
        <taxon>Leadbetterellaceae</taxon>
        <taxon>Jiulongibacter</taxon>
    </lineage>
</organism>
<dbReference type="Proteomes" id="UP000050454">
    <property type="component" value="Unassembled WGS sequence"/>
</dbReference>
<dbReference type="EC" id="5.1.1.7" evidence="3 4"/>
<dbReference type="InterPro" id="IPR001653">
    <property type="entry name" value="DAP_epimerase_DapF"/>
</dbReference>
<feature type="binding site" evidence="3">
    <location>
        <begin position="198"/>
        <end position="199"/>
    </location>
    <ligand>
        <name>substrate</name>
    </ligand>
</feature>
<keyword evidence="3" id="KW-0028">Amino-acid biosynthesis</keyword>
<dbReference type="Gene3D" id="3.10.310.10">
    <property type="entry name" value="Diaminopimelate Epimerase, Chain A, domain 1"/>
    <property type="match status" value="2"/>
</dbReference>
<keyword evidence="3" id="KW-0963">Cytoplasm</keyword>
<keyword evidence="3" id="KW-0457">Lysine biosynthesis</keyword>
<keyword evidence="2 3" id="KW-0413">Isomerase</keyword>
<dbReference type="SUPFAM" id="SSF54506">
    <property type="entry name" value="Diaminopimelate epimerase-like"/>
    <property type="match status" value="2"/>
</dbReference>
<dbReference type="PANTHER" id="PTHR31689:SF0">
    <property type="entry name" value="DIAMINOPIMELATE EPIMERASE"/>
    <property type="match status" value="1"/>
</dbReference>
<feature type="binding site" evidence="3">
    <location>
        <begin position="187"/>
        <end position="188"/>
    </location>
    <ligand>
        <name>substrate</name>
    </ligand>
</feature>
<feature type="site" description="Could be important to modulate the pK values of the two catalytic cysteine residues" evidence="3">
    <location>
        <position position="187"/>
    </location>
</feature>
<feature type="active site" description="Proton donor" evidence="3">
    <location>
        <position position="72"/>
    </location>
</feature>
<dbReference type="GO" id="GO:0009089">
    <property type="term" value="P:lysine biosynthetic process via diaminopimelate"/>
    <property type="evidence" value="ECO:0007669"/>
    <property type="project" value="UniProtKB-UniRule"/>
</dbReference>
<comment type="caution">
    <text evidence="5">The sequence shown here is derived from an EMBL/GenBank/DDBJ whole genome shotgun (WGS) entry which is preliminary data.</text>
</comment>
<dbReference type="NCBIfam" id="TIGR00652">
    <property type="entry name" value="DapF"/>
    <property type="match status" value="1"/>
</dbReference>
<feature type="site" description="Could be important to modulate the pK values of the two catalytic cysteine residues" evidence="3">
    <location>
        <position position="136"/>
    </location>
</feature>
<comment type="similarity">
    <text evidence="1 3">Belongs to the diaminopimelate epimerase family.</text>
</comment>
<comment type="caution">
    <text evidence="3">Lacks conserved residue(s) required for the propagation of feature annotation.</text>
</comment>
<comment type="catalytic activity">
    <reaction evidence="3">
        <text>(2S,6S)-2,6-diaminopimelate = meso-2,6-diaminopimelate</text>
        <dbReference type="Rhea" id="RHEA:15393"/>
        <dbReference type="ChEBI" id="CHEBI:57609"/>
        <dbReference type="ChEBI" id="CHEBI:57791"/>
        <dbReference type="EC" id="5.1.1.7"/>
    </reaction>
</comment>
<dbReference type="STRING" id="1605367.AFM12_12440"/>
<name>A0A0P7C0P7_9BACT</name>
<dbReference type="EMBL" id="LGTQ01000009">
    <property type="protein sequence ID" value="KPM48159.1"/>
    <property type="molecule type" value="Genomic_DNA"/>
</dbReference>
<dbReference type="GO" id="GO:0005829">
    <property type="term" value="C:cytosol"/>
    <property type="evidence" value="ECO:0007669"/>
    <property type="project" value="TreeGrafter"/>
</dbReference>
<evidence type="ECO:0000256" key="2">
    <source>
        <dbReference type="ARBA" id="ARBA00023235"/>
    </source>
</evidence>
<dbReference type="UniPathway" id="UPA00034">
    <property type="reaction ID" value="UER00025"/>
</dbReference>
<reference evidence="5 6" key="1">
    <citation type="submission" date="2015-07" db="EMBL/GenBank/DDBJ databases">
        <title>The draft genome sequence of Leadbetterella sp. JN14-9.</title>
        <authorList>
            <person name="Liu Y."/>
            <person name="Du J."/>
            <person name="Shao Z."/>
        </authorList>
    </citation>
    <scope>NUCLEOTIDE SEQUENCE [LARGE SCALE GENOMIC DNA]</scope>
    <source>
        <strain evidence="5 6">JN14-9</strain>
    </source>
</reference>
<accession>A0A0P7C0P7</accession>
<dbReference type="Pfam" id="PF01678">
    <property type="entry name" value="DAP_epimerase"/>
    <property type="match status" value="2"/>
</dbReference>
<dbReference type="GO" id="GO:0008837">
    <property type="term" value="F:diaminopimelate epimerase activity"/>
    <property type="evidence" value="ECO:0007669"/>
    <property type="project" value="UniProtKB-UniRule"/>
</dbReference>
<dbReference type="PANTHER" id="PTHR31689">
    <property type="entry name" value="DIAMINOPIMELATE EPIMERASE, CHLOROPLASTIC"/>
    <property type="match status" value="1"/>
</dbReference>
<protein>
    <recommendedName>
        <fullName evidence="3 4">Diaminopimelate epimerase</fullName>
        <shortName evidence="3">DAP epimerase</shortName>
        <ecNumber evidence="3 4">5.1.1.7</ecNumber>
    </recommendedName>
    <alternativeName>
        <fullName evidence="3">PLP-independent amino acid racemase</fullName>
    </alternativeName>
</protein>
<proteinExistence type="inferred from homology"/>
<dbReference type="AlphaFoldDB" id="A0A0P7C0P7"/>
<dbReference type="RefSeq" id="WP_055148925.1">
    <property type="nucleotide sequence ID" value="NZ_JXSZ01000009.1"/>
</dbReference>
<evidence type="ECO:0000313" key="6">
    <source>
        <dbReference type="Proteomes" id="UP000050454"/>
    </source>
</evidence>
<feature type="binding site" evidence="3">
    <location>
        <position position="169"/>
    </location>
    <ligand>
        <name>substrate</name>
    </ligand>
</feature>
<gene>
    <name evidence="3" type="primary">dapF</name>
    <name evidence="5" type="ORF">AFM12_12440</name>
</gene>
<feature type="binding site" evidence="3">
    <location>
        <position position="63"/>
    </location>
    <ligand>
        <name>substrate</name>
    </ligand>
</feature>
<evidence type="ECO:0000256" key="3">
    <source>
        <dbReference type="HAMAP-Rule" id="MF_00197"/>
    </source>
</evidence>
<comment type="subunit">
    <text evidence="3">Homodimer.</text>
</comment>
<evidence type="ECO:0000256" key="1">
    <source>
        <dbReference type="ARBA" id="ARBA00010219"/>
    </source>
</evidence>
<dbReference type="OrthoDB" id="9805408at2"/>
<dbReference type="PATRIC" id="fig|1605367.3.peg.3896"/>
<feature type="active site" description="Proton acceptor" evidence="3">
    <location>
        <position position="197"/>
    </location>
</feature>
<dbReference type="HAMAP" id="MF_00197">
    <property type="entry name" value="DAP_epimerase"/>
    <property type="match status" value="1"/>
</dbReference>
<keyword evidence="6" id="KW-1185">Reference proteome</keyword>
<evidence type="ECO:0000313" key="5">
    <source>
        <dbReference type="EMBL" id="KPM48159.1"/>
    </source>
</evidence>
<feature type="binding site" evidence="3">
    <location>
        <begin position="73"/>
        <end position="74"/>
    </location>
    <ligand>
        <name>substrate</name>
    </ligand>
</feature>
<feature type="binding site" evidence="3">
    <location>
        <position position="12"/>
    </location>
    <ligand>
        <name>substrate</name>
    </ligand>
</feature>
<evidence type="ECO:0000256" key="4">
    <source>
        <dbReference type="NCBIfam" id="TIGR00652"/>
    </source>
</evidence>
<comment type="function">
    <text evidence="3">Catalyzes the stereoinversion of LL-2,6-diaminopimelate (L,L-DAP) to meso-diaminopimelate (meso-DAP), a precursor of L-lysine and an essential component of the bacterial peptidoglycan.</text>
</comment>